<dbReference type="NCBIfam" id="NF011440">
    <property type="entry name" value="PRK14869.1-2"/>
    <property type="match status" value="1"/>
</dbReference>
<dbReference type="FunFam" id="3.90.1640.10:FF:000001">
    <property type="entry name" value="Probable manganese-dependent inorganic pyrophosphatase"/>
    <property type="match status" value="1"/>
</dbReference>
<dbReference type="KEGG" id="bacg:D2962_04720"/>
<dbReference type="PROSITE" id="PS51371">
    <property type="entry name" value="CBS"/>
    <property type="match status" value="2"/>
</dbReference>
<accession>A0A3G2R3M9</accession>
<evidence type="ECO:0000256" key="2">
    <source>
        <dbReference type="ARBA" id="ARBA00012146"/>
    </source>
</evidence>
<evidence type="ECO:0000256" key="3">
    <source>
        <dbReference type="ARBA" id="ARBA00022723"/>
    </source>
</evidence>
<name>A0A3G2R3M9_9FIRM</name>
<evidence type="ECO:0000256" key="8">
    <source>
        <dbReference type="PROSITE-ProRule" id="PRU00703"/>
    </source>
</evidence>
<dbReference type="InterPro" id="IPR004097">
    <property type="entry name" value="DHHA2"/>
</dbReference>
<dbReference type="Pfam" id="PF00571">
    <property type="entry name" value="CBS"/>
    <property type="match status" value="2"/>
</dbReference>
<dbReference type="PANTHER" id="PTHR12112:SF22">
    <property type="entry name" value="MANGANESE-DEPENDENT INORGANIC PYROPHOSPHATASE-RELATED"/>
    <property type="match status" value="1"/>
</dbReference>
<sequence length="541" mass="61158">MNTVYVIGHKNPDTDSICSAIVYAEFKRMLRKEYNFISGRLGPINRETQFVLDYFKVPEPELIENVYTQVTDITFDRPINILKDSPLSETWETMMKHNARTVNIVDENGKFIGLATLGDIAKAYLESSGDFSKFKVPMQNILKTLDGKAILMNDDFFSGNIVVAAMQAGDVKKRLRKGDLLITGNREDVQLLAVEYGARVLVITGNHDVSELVFERAGQKGVNIIKVPHDTFDTVKLINQSIPVHYIMKNDGLIVFSTNDLIDDVKEVMLKHKYRNFPILDQSQKPAGMLARRHILDHARKNVILVDHNERSQSVKGLEEAMILEIIDHHRIGCIETDQPIVFINRPVGCTATIIFGLYEQKGITPDKTMAGLMCAAILSDTLVFKSPTCTQEDINAAKRLAKIAGIDIEQFSSAMFQAGTSLEGKSEEEIFYTDFKDFNIGKYKIGVSQVNISQKISESLKSRMIKFMEKLKAERNYDLLFLMLTDIITQGSEFLYVGEHKELLSRAFDVEIKGESFYLPMVVSRKKQVIPRIISAINSY</sequence>
<dbReference type="GO" id="GO:0004427">
    <property type="term" value="F:inorganic diphosphate phosphatase activity"/>
    <property type="evidence" value="ECO:0007669"/>
    <property type="project" value="UniProtKB-EC"/>
</dbReference>
<gene>
    <name evidence="10" type="ORF">D2962_04720</name>
</gene>
<feature type="domain" description="CBS" evidence="9">
    <location>
        <begin position="248"/>
        <end position="306"/>
    </location>
</feature>
<dbReference type="EC" id="3.6.1.1" evidence="2"/>
<dbReference type="Pfam" id="PF02833">
    <property type="entry name" value="DHHA2"/>
    <property type="match status" value="1"/>
</dbReference>
<dbReference type="InterPro" id="IPR028979">
    <property type="entry name" value="Ser_kin/Pase_Hpr-like_N_sf"/>
</dbReference>
<dbReference type="Gene3D" id="3.40.1390.20">
    <property type="entry name" value="HprK N-terminal domain-like"/>
    <property type="match status" value="1"/>
</dbReference>
<feature type="domain" description="CBS" evidence="9">
    <location>
        <begin position="73"/>
        <end position="131"/>
    </location>
</feature>
<protein>
    <recommendedName>
        <fullName evidence="2">inorganic diphosphatase</fullName>
        <ecNumber evidence="2">3.6.1.1</ecNumber>
    </recommendedName>
    <alternativeName>
        <fullName evidence="6">Pyrophosphate phospho-hydrolase</fullName>
    </alternativeName>
</protein>
<dbReference type="PANTHER" id="PTHR12112">
    <property type="entry name" value="BNIP - RELATED"/>
    <property type="match status" value="1"/>
</dbReference>
<dbReference type="NCBIfam" id="NF003877">
    <property type="entry name" value="PRK05427.1"/>
    <property type="match status" value="1"/>
</dbReference>
<dbReference type="InterPro" id="IPR038222">
    <property type="entry name" value="DHHA2_dom_sf"/>
</dbReference>
<dbReference type="InterPro" id="IPR038763">
    <property type="entry name" value="DHH_sf"/>
</dbReference>
<dbReference type="SMART" id="SM01131">
    <property type="entry name" value="DHHA2"/>
    <property type="match status" value="1"/>
</dbReference>
<dbReference type="GO" id="GO:0005737">
    <property type="term" value="C:cytoplasm"/>
    <property type="evidence" value="ECO:0007669"/>
    <property type="project" value="InterPro"/>
</dbReference>
<comment type="cofactor">
    <cofactor evidence="1">
        <name>Mn(2+)</name>
        <dbReference type="ChEBI" id="CHEBI:29035"/>
    </cofactor>
</comment>
<keyword evidence="11" id="KW-1185">Reference proteome</keyword>
<dbReference type="NCBIfam" id="NF011443">
    <property type="entry name" value="PRK14869.1-5"/>
    <property type="match status" value="1"/>
</dbReference>
<dbReference type="SMART" id="SM00116">
    <property type="entry name" value="CBS"/>
    <property type="match status" value="2"/>
</dbReference>
<dbReference type="InterPro" id="IPR001667">
    <property type="entry name" value="DDH_dom"/>
</dbReference>
<dbReference type="Gene3D" id="3.10.310.20">
    <property type="entry name" value="DHHA2 domain"/>
    <property type="match status" value="1"/>
</dbReference>
<reference evidence="10 11" key="1">
    <citation type="submission" date="2018-10" db="EMBL/GenBank/DDBJ databases">
        <authorList>
            <person name="Zhang X."/>
        </authorList>
    </citation>
    <scope>NUCLEOTIDE SEQUENCE [LARGE SCALE GENOMIC DNA]</scope>
    <source>
        <strain evidence="10 11">SK-G1</strain>
    </source>
</reference>
<dbReference type="GO" id="GO:0046872">
    <property type="term" value="F:metal ion binding"/>
    <property type="evidence" value="ECO:0007669"/>
    <property type="project" value="UniProtKB-KW"/>
</dbReference>
<evidence type="ECO:0000256" key="5">
    <source>
        <dbReference type="ARBA" id="ARBA00023211"/>
    </source>
</evidence>
<dbReference type="Pfam" id="PF07085">
    <property type="entry name" value="DRTGG"/>
    <property type="match status" value="1"/>
</dbReference>
<keyword evidence="5" id="KW-0464">Manganese</keyword>
<evidence type="ECO:0000313" key="10">
    <source>
        <dbReference type="EMBL" id="AYO30002.1"/>
    </source>
</evidence>
<dbReference type="RefSeq" id="WP_122014295.1">
    <property type="nucleotide sequence ID" value="NZ_CP033169.1"/>
</dbReference>
<dbReference type="InterPro" id="IPR000644">
    <property type="entry name" value="CBS_dom"/>
</dbReference>
<dbReference type="NCBIfam" id="NF011442">
    <property type="entry name" value="PRK14869.1-4"/>
    <property type="match status" value="1"/>
</dbReference>
<keyword evidence="8" id="KW-0129">CBS domain</keyword>
<evidence type="ECO:0000256" key="4">
    <source>
        <dbReference type="ARBA" id="ARBA00022801"/>
    </source>
</evidence>
<dbReference type="Pfam" id="PF01368">
    <property type="entry name" value="DHH"/>
    <property type="match status" value="1"/>
</dbReference>
<keyword evidence="3" id="KW-0479">Metal-binding</keyword>
<dbReference type="EMBL" id="CP033169">
    <property type="protein sequence ID" value="AYO30002.1"/>
    <property type="molecule type" value="Genomic_DNA"/>
</dbReference>
<dbReference type="SUPFAM" id="SSF64182">
    <property type="entry name" value="DHH phosphoesterases"/>
    <property type="match status" value="1"/>
</dbReference>
<comment type="catalytic activity">
    <reaction evidence="7">
        <text>diphosphate + H2O = 2 phosphate + H(+)</text>
        <dbReference type="Rhea" id="RHEA:24576"/>
        <dbReference type="ChEBI" id="CHEBI:15377"/>
        <dbReference type="ChEBI" id="CHEBI:15378"/>
        <dbReference type="ChEBI" id="CHEBI:33019"/>
        <dbReference type="ChEBI" id="CHEBI:43474"/>
        <dbReference type="EC" id="3.6.1.1"/>
    </reaction>
</comment>
<evidence type="ECO:0000256" key="6">
    <source>
        <dbReference type="ARBA" id="ARBA00032535"/>
    </source>
</evidence>
<keyword evidence="4 10" id="KW-0378">Hydrolase</keyword>
<organism evidence="10 11">
    <name type="scientific">Biomaibacter acetigenes</name>
    <dbReference type="NCBI Taxonomy" id="2316383"/>
    <lineage>
        <taxon>Bacteria</taxon>
        <taxon>Bacillati</taxon>
        <taxon>Bacillota</taxon>
        <taxon>Clostridia</taxon>
        <taxon>Thermosediminibacterales</taxon>
        <taxon>Tepidanaerobacteraceae</taxon>
        <taxon>Biomaibacter</taxon>
    </lineage>
</organism>
<evidence type="ECO:0000256" key="1">
    <source>
        <dbReference type="ARBA" id="ARBA00001936"/>
    </source>
</evidence>
<evidence type="ECO:0000256" key="7">
    <source>
        <dbReference type="ARBA" id="ARBA00047820"/>
    </source>
</evidence>
<dbReference type="Proteomes" id="UP000280960">
    <property type="component" value="Chromosome"/>
</dbReference>
<evidence type="ECO:0000259" key="9">
    <source>
        <dbReference type="PROSITE" id="PS51371"/>
    </source>
</evidence>
<dbReference type="InterPro" id="IPR046342">
    <property type="entry name" value="CBS_dom_sf"/>
</dbReference>
<dbReference type="SUPFAM" id="SSF54631">
    <property type="entry name" value="CBS-domain pair"/>
    <property type="match status" value="1"/>
</dbReference>
<dbReference type="InterPro" id="IPR010766">
    <property type="entry name" value="DRTGG"/>
</dbReference>
<proteinExistence type="predicted"/>
<dbReference type="Gene3D" id="3.90.1640.10">
    <property type="entry name" value="inorganic pyrophosphatase (n-terminal core)"/>
    <property type="match status" value="2"/>
</dbReference>
<evidence type="ECO:0000313" key="11">
    <source>
        <dbReference type="Proteomes" id="UP000280960"/>
    </source>
</evidence>
<dbReference type="SUPFAM" id="SSF75138">
    <property type="entry name" value="HprK N-terminal domain-like"/>
    <property type="match status" value="1"/>
</dbReference>
<dbReference type="AlphaFoldDB" id="A0A3G2R3M9"/>